<dbReference type="PANTHER" id="PTHR21569">
    <property type="entry name" value="RIBOSOMAL PROTEIN S9"/>
    <property type="match status" value="1"/>
</dbReference>
<evidence type="ECO:0000256" key="4">
    <source>
        <dbReference type="RuleBase" id="RU003815"/>
    </source>
</evidence>
<name>A0AAV5GMX4_9BASI</name>
<dbReference type="Gene3D" id="3.30.230.10">
    <property type="match status" value="1"/>
</dbReference>
<dbReference type="InterPro" id="IPR020568">
    <property type="entry name" value="Ribosomal_Su5_D2-typ_SF"/>
</dbReference>
<dbReference type="SUPFAM" id="SSF54211">
    <property type="entry name" value="Ribosomal protein S5 domain 2-like"/>
    <property type="match status" value="1"/>
</dbReference>
<dbReference type="AlphaFoldDB" id="A0AAV5GMX4"/>
<sequence>MASQAARQPVRSAAAAAQGAATPFFPVASSPAGPVPATVKPPSSHWYTGRPTLASTLTALERAATDSRAHLFRQGLLPSLAASIAHDAEFHAVLPHPRQRRWKPAKDMAAYLRTGAQLKSSQYKRLTSSLAHLEGLLPYARVADSLAAEAADGLARPPALVTDPVAVATGRAAQGRAAERDDADAAAAAAGGERGLAPQLEQLLAHFQQPAAVSATGVAVERVVGKARRLGSQDEHQRTYAVGRRKESGARVWIVPAAASSSGTSSEGAAGRDAPAPLGRVLVNTRPLPDYFTQQPHRTAVVLPLSLTSSLGAFNVFAIVKGGGSAAQADAVAMGIARALAEWERCEVEAGRRDEAAVSWRDILKRADLIERDPRVVERKKTGQVKARKKFTWVKRCEVVRCLQEERGW</sequence>
<dbReference type="PANTHER" id="PTHR21569:SF1">
    <property type="entry name" value="SMALL RIBOSOMAL SUBUNIT PROTEIN US9M"/>
    <property type="match status" value="1"/>
</dbReference>
<dbReference type="GO" id="GO:0003723">
    <property type="term" value="F:RNA binding"/>
    <property type="evidence" value="ECO:0007669"/>
    <property type="project" value="TreeGrafter"/>
</dbReference>
<dbReference type="PROSITE" id="PS00360">
    <property type="entry name" value="RIBOSOMAL_S9"/>
    <property type="match status" value="1"/>
</dbReference>
<keyword evidence="6" id="KW-1185">Reference proteome</keyword>
<evidence type="ECO:0000313" key="6">
    <source>
        <dbReference type="Proteomes" id="UP001342314"/>
    </source>
</evidence>
<dbReference type="Pfam" id="PF00380">
    <property type="entry name" value="Ribosomal_S9"/>
    <property type="match status" value="1"/>
</dbReference>
<dbReference type="EMBL" id="BQKY01000008">
    <property type="protein sequence ID" value="GJN91240.1"/>
    <property type="molecule type" value="Genomic_DNA"/>
</dbReference>
<evidence type="ECO:0000256" key="1">
    <source>
        <dbReference type="ARBA" id="ARBA00005251"/>
    </source>
</evidence>
<dbReference type="GO" id="GO:0006412">
    <property type="term" value="P:translation"/>
    <property type="evidence" value="ECO:0007669"/>
    <property type="project" value="InterPro"/>
</dbReference>
<protein>
    <submittedName>
        <fullName evidence="5">Uncharacterized protein</fullName>
    </submittedName>
</protein>
<dbReference type="GO" id="GO:0003735">
    <property type="term" value="F:structural constituent of ribosome"/>
    <property type="evidence" value="ECO:0007669"/>
    <property type="project" value="InterPro"/>
</dbReference>
<keyword evidence="3 4" id="KW-0687">Ribonucleoprotein</keyword>
<evidence type="ECO:0000256" key="2">
    <source>
        <dbReference type="ARBA" id="ARBA00022980"/>
    </source>
</evidence>
<accession>A0AAV5GMX4</accession>
<organism evidence="5 6">
    <name type="scientific">Rhodotorula paludigena</name>
    <dbReference type="NCBI Taxonomy" id="86838"/>
    <lineage>
        <taxon>Eukaryota</taxon>
        <taxon>Fungi</taxon>
        <taxon>Dikarya</taxon>
        <taxon>Basidiomycota</taxon>
        <taxon>Pucciniomycotina</taxon>
        <taxon>Microbotryomycetes</taxon>
        <taxon>Sporidiobolales</taxon>
        <taxon>Sporidiobolaceae</taxon>
        <taxon>Rhodotorula</taxon>
    </lineage>
</organism>
<proteinExistence type="inferred from homology"/>
<evidence type="ECO:0000313" key="5">
    <source>
        <dbReference type="EMBL" id="GJN91240.1"/>
    </source>
</evidence>
<reference evidence="5 6" key="1">
    <citation type="submission" date="2021-12" db="EMBL/GenBank/DDBJ databases">
        <title>High titer production of polyol ester of fatty acids by Rhodotorula paludigena BS15 towards product separation-free biomass refinery.</title>
        <authorList>
            <person name="Mano J."/>
            <person name="Ono H."/>
            <person name="Tanaka T."/>
            <person name="Naito K."/>
            <person name="Sushida H."/>
            <person name="Ike M."/>
            <person name="Tokuyasu K."/>
            <person name="Kitaoka M."/>
        </authorList>
    </citation>
    <scope>NUCLEOTIDE SEQUENCE [LARGE SCALE GENOMIC DNA]</scope>
    <source>
        <strain evidence="5 6">BS15</strain>
    </source>
</reference>
<dbReference type="InterPro" id="IPR020574">
    <property type="entry name" value="Ribosomal_uS9_CS"/>
</dbReference>
<comment type="similarity">
    <text evidence="1 4">Belongs to the universal ribosomal protein uS9 family.</text>
</comment>
<dbReference type="InterPro" id="IPR000754">
    <property type="entry name" value="Ribosomal_uS9"/>
</dbReference>
<keyword evidence="2 4" id="KW-0689">Ribosomal protein</keyword>
<evidence type="ECO:0000256" key="3">
    <source>
        <dbReference type="ARBA" id="ARBA00023274"/>
    </source>
</evidence>
<dbReference type="GO" id="GO:0005763">
    <property type="term" value="C:mitochondrial small ribosomal subunit"/>
    <property type="evidence" value="ECO:0007669"/>
    <property type="project" value="TreeGrafter"/>
</dbReference>
<gene>
    <name evidence="5" type="ORF">Rhopal_004258-T1</name>
</gene>
<comment type="caution">
    <text evidence="5">The sequence shown here is derived from an EMBL/GenBank/DDBJ whole genome shotgun (WGS) entry which is preliminary data.</text>
</comment>
<dbReference type="Proteomes" id="UP001342314">
    <property type="component" value="Unassembled WGS sequence"/>
</dbReference>
<dbReference type="InterPro" id="IPR014721">
    <property type="entry name" value="Ribsml_uS5_D2-typ_fold_subgr"/>
</dbReference>